<comment type="caution">
    <text evidence="2">The sequence shown here is derived from an EMBL/GenBank/DDBJ whole genome shotgun (WGS) entry which is preliminary data.</text>
</comment>
<organism evidence="2 3">
    <name type="scientific">Antrihabitans stalactiti</name>
    <dbReference type="NCBI Taxonomy" id="2584121"/>
    <lineage>
        <taxon>Bacteria</taxon>
        <taxon>Bacillati</taxon>
        <taxon>Actinomycetota</taxon>
        <taxon>Actinomycetes</taxon>
        <taxon>Mycobacteriales</taxon>
        <taxon>Nocardiaceae</taxon>
        <taxon>Antrihabitans</taxon>
    </lineage>
</organism>
<name>A0A848KN65_9NOCA</name>
<reference evidence="2 3" key="2">
    <citation type="submission" date="2020-06" db="EMBL/GenBank/DDBJ databases">
        <title>Antribacter stalactiti gen. nov., sp. nov., a new member of the family Nacardiaceae isolated from a cave.</title>
        <authorList>
            <person name="Kim I.S."/>
        </authorList>
    </citation>
    <scope>NUCLEOTIDE SEQUENCE [LARGE SCALE GENOMIC DNA]</scope>
    <source>
        <strain evidence="2 3">YC2-7</strain>
    </source>
</reference>
<sequence>MEITIFGATGGTGVELVRQSLDAGHRVTVVVRDPARLPAELRDRVDAVTADVFDPAALEAAVKGRDAVLTAMGSRTGLKATTVCADSAHAIALAMAATQTRRLLMVSTSGQVADSGDGAIMRTVLKPLILQPIFKKVYDDMRAAERHLEATDLDWTFFRPSKLTNAELKLPYRTAVDRNIKHGLTTSRADLAHCMLRTIEDRSSIRRSISVAS</sequence>
<dbReference type="RefSeq" id="WP_169594621.1">
    <property type="nucleotide sequence ID" value="NZ_VCQU01000017.1"/>
</dbReference>
<feature type="domain" description="NAD(P)-binding" evidence="1">
    <location>
        <begin position="7"/>
        <end position="201"/>
    </location>
</feature>
<dbReference type="Gene3D" id="3.40.50.720">
    <property type="entry name" value="NAD(P)-binding Rossmann-like Domain"/>
    <property type="match status" value="1"/>
</dbReference>
<dbReference type="EMBL" id="VCQU01000017">
    <property type="protein sequence ID" value="NMN99388.1"/>
    <property type="molecule type" value="Genomic_DNA"/>
</dbReference>
<dbReference type="InterPro" id="IPR016040">
    <property type="entry name" value="NAD(P)-bd_dom"/>
</dbReference>
<proteinExistence type="predicted"/>
<gene>
    <name evidence="2" type="ORF">FGL95_30660</name>
</gene>
<protein>
    <submittedName>
        <fullName evidence="2">NAD-dependent epimerase/dehydratase family protein</fullName>
    </submittedName>
</protein>
<evidence type="ECO:0000259" key="1">
    <source>
        <dbReference type="Pfam" id="PF13460"/>
    </source>
</evidence>
<dbReference type="SUPFAM" id="SSF51735">
    <property type="entry name" value="NAD(P)-binding Rossmann-fold domains"/>
    <property type="match status" value="1"/>
</dbReference>
<evidence type="ECO:0000313" key="2">
    <source>
        <dbReference type="EMBL" id="NMN99388.1"/>
    </source>
</evidence>
<dbReference type="PANTHER" id="PTHR43355:SF2">
    <property type="entry name" value="FLAVIN REDUCTASE (NADPH)"/>
    <property type="match status" value="1"/>
</dbReference>
<dbReference type="GO" id="GO:0004074">
    <property type="term" value="F:biliverdin reductase [NAD(P)H] activity"/>
    <property type="evidence" value="ECO:0007669"/>
    <property type="project" value="TreeGrafter"/>
</dbReference>
<accession>A0A848KN65</accession>
<dbReference type="InterPro" id="IPR051606">
    <property type="entry name" value="Polyketide_Oxido-like"/>
</dbReference>
<evidence type="ECO:0000313" key="3">
    <source>
        <dbReference type="Proteomes" id="UP000535543"/>
    </source>
</evidence>
<reference evidence="2 3" key="1">
    <citation type="submission" date="2019-05" db="EMBL/GenBank/DDBJ databases">
        <authorList>
            <person name="Lee S.D."/>
        </authorList>
    </citation>
    <scope>NUCLEOTIDE SEQUENCE [LARGE SCALE GENOMIC DNA]</scope>
    <source>
        <strain evidence="2 3">YC2-7</strain>
    </source>
</reference>
<dbReference type="InterPro" id="IPR036291">
    <property type="entry name" value="NAD(P)-bd_dom_sf"/>
</dbReference>
<dbReference type="AlphaFoldDB" id="A0A848KN65"/>
<dbReference type="GO" id="GO:0042602">
    <property type="term" value="F:riboflavin reductase (NADPH) activity"/>
    <property type="evidence" value="ECO:0007669"/>
    <property type="project" value="TreeGrafter"/>
</dbReference>
<keyword evidence="3" id="KW-1185">Reference proteome</keyword>
<dbReference type="Proteomes" id="UP000535543">
    <property type="component" value="Unassembled WGS sequence"/>
</dbReference>
<dbReference type="PANTHER" id="PTHR43355">
    <property type="entry name" value="FLAVIN REDUCTASE (NADPH)"/>
    <property type="match status" value="1"/>
</dbReference>
<dbReference type="Pfam" id="PF13460">
    <property type="entry name" value="NAD_binding_10"/>
    <property type="match status" value="1"/>
</dbReference>